<evidence type="ECO:0000256" key="1">
    <source>
        <dbReference type="SAM" id="MobiDB-lite"/>
    </source>
</evidence>
<gene>
    <name evidence="2" type="ORF">ABG768_018890</name>
</gene>
<keyword evidence="3" id="KW-1185">Reference proteome</keyword>
<accession>A0AAW2AWF8</accession>
<evidence type="ECO:0000313" key="2">
    <source>
        <dbReference type="EMBL" id="KAK9977069.1"/>
    </source>
</evidence>
<dbReference type="Proteomes" id="UP001479290">
    <property type="component" value="Unassembled WGS sequence"/>
</dbReference>
<protein>
    <submittedName>
        <fullName evidence="2">Uncharacterized protein</fullName>
    </submittedName>
</protein>
<comment type="caution">
    <text evidence="2">The sequence shown here is derived from an EMBL/GenBank/DDBJ whole genome shotgun (WGS) entry which is preliminary data.</text>
</comment>
<feature type="region of interest" description="Disordered" evidence="1">
    <location>
        <begin position="237"/>
        <end position="268"/>
    </location>
</feature>
<feature type="non-terminal residue" evidence="2">
    <location>
        <position position="268"/>
    </location>
</feature>
<sequence>MATADQLLELIFCWIEEREHFADNLRKLAEELESLRKKCNVGECVSSSFTVLGAASMIGAGVATVFTFGAAAPLMSLAATFTNTGCVVYQGTELIEDFLSCSIMKKLQDIEKKSNEIAREIQQMLKPEKEVASLSAEADELEHHIMAEILRAIARQSGVNVQIINDSVISDILNHMLQEFPLEKISDVHSRRAGRGSSSARVGRRSEGHFARQSGLYVQINNDSISHTPQEFLREKISDVHSRRAGRGSSSARVGRRSEGHSGDWKGT</sequence>
<proteinExistence type="predicted"/>
<feature type="compositionally biased region" description="Basic and acidic residues" evidence="1">
    <location>
        <begin position="256"/>
        <end position="268"/>
    </location>
</feature>
<organism evidence="2 3">
    <name type="scientific">Culter alburnus</name>
    <name type="common">Topmouth culter</name>
    <dbReference type="NCBI Taxonomy" id="194366"/>
    <lineage>
        <taxon>Eukaryota</taxon>
        <taxon>Metazoa</taxon>
        <taxon>Chordata</taxon>
        <taxon>Craniata</taxon>
        <taxon>Vertebrata</taxon>
        <taxon>Euteleostomi</taxon>
        <taxon>Actinopterygii</taxon>
        <taxon>Neopterygii</taxon>
        <taxon>Teleostei</taxon>
        <taxon>Ostariophysi</taxon>
        <taxon>Cypriniformes</taxon>
        <taxon>Xenocyprididae</taxon>
        <taxon>Xenocypridinae</taxon>
        <taxon>Culter</taxon>
    </lineage>
</organism>
<dbReference type="AlphaFoldDB" id="A0AAW2AWF8"/>
<reference evidence="2 3" key="1">
    <citation type="submission" date="2024-05" db="EMBL/GenBank/DDBJ databases">
        <title>A high-quality chromosomal-level genome assembly of Topmouth culter (Culter alburnus).</title>
        <authorList>
            <person name="Zhao H."/>
        </authorList>
    </citation>
    <scope>NUCLEOTIDE SEQUENCE [LARGE SCALE GENOMIC DNA]</scope>
    <source>
        <strain evidence="2">CATC2023</strain>
        <tissue evidence="2">Muscle</tissue>
    </source>
</reference>
<evidence type="ECO:0000313" key="3">
    <source>
        <dbReference type="Proteomes" id="UP001479290"/>
    </source>
</evidence>
<name>A0AAW2AWF8_CULAL</name>
<dbReference type="Gene3D" id="1.20.1170.10">
    <property type="match status" value="1"/>
</dbReference>
<dbReference type="EMBL" id="JAWDJR010000003">
    <property type="protein sequence ID" value="KAK9977069.1"/>
    <property type="molecule type" value="Genomic_DNA"/>
</dbReference>